<evidence type="ECO:0000259" key="4">
    <source>
        <dbReference type="PROSITE" id="PS00028"/>
    </source>
</evidence>
<dbReference type="InterPro" id="IPR011990">
    <property type="entry name" value="TPR-like_helical_dom_sf"/>
</dbReference>
<feature type="domain" description="C2H2-type" evidence="4">
    <location>
        <begin position="309"/>
        <end position="330"/>
    </location>
</feature>
<dbReference type="GO" id="GO:0016787">
    <property type="term" value="F:hydrolase activity"/>
    <property type="evidence" value="ECO:0007669"/>
    <property type="project" value="UniProtKB-KW"/>
</dbReference>
<organism evidence="5 6">
    <name type="scientific">Thalictrum thalictroides</name>
    <name type="common">Rue-anemone</name>
    <name type="synonym">Anemone thalictroides</name>
    <dbReference type="NCBI Taxonomy" id="46969"/>
    <lineage>
        <taxon>Eukaryota</taxon>
        <taxon>Viridiplantae</taxon>
        <taxon>Streptophyta</taxon>
        <taxon>Embryophyta</taxon>
        <taxon>Tracheophyta</taxon>
        <taxon>Spermatophyta</taxon>
        <taxon>Magnoliopsida</taxon>
        <taxon>Ranunculales</taxon>
        <taxon>Ranunculaceae</taxon>
        <taxon>Thalictroideae</taxon>
        <taxon>Thalictrum</taxon>
    </lineage>
</organism>
<feature type="region of interest" description="Disordered" evidence="3">
    <location>
        <begin position="253"/>
        <end position="283"/>
    </location>
</feature>
<name>A0A7J6V7Y8_THATH</name>
<dbReference type="Proteomes" id="UP000554482">
    <property type="component" value="Unassembled WGS sequence"/>
</dbReference>
<dbReference type="Gene3D" id="1.25.40.10">
    <property type="entry name" value="Tetratricopeptide repeat domain"/>
    <property type="match status" value="1"/>
</dbReference>
<dbReference type="PROSITE" id="PS00028">
    <property type="entry name" value="ZINC_FINGER_C2H2_1"/>
    <property type="match status" value="1"/>
</dbReference>
<dbReference type="InterPro" id="IPR052398">
    <property type="entry name" value="Ubiquitin_hydrolase_53/54"/>
</dbReference>
<dbReference type="PANTHER" id="PTHR22975:SF9">
    <property type="entry name" value="ECHINUS SPLICE FORM 3"/>
    <property type="match status" value="1"/>
</dbReference>
<protein>
    <submittedName>
        <fullName evidence="5">Ubiquitin carboxyl-terminal hydrolase-related protein</fullName>
    </submittedName>
</protein>
<dbReference type="Pfam" id="PF04781">
    <property type="entry name" value="DUF627"/>
    <property type="match status" value="1"/>
</dbReference>
<accession>A0A7J6V7Y8</accession>
<feature type="region of interest" description="Disordered" evidence="3">
    <location>
        <begin position="1"/>
        <end position="27"/>
    </location>
</feature>
<dbReference type="OrthoDB" id="1542328at2759"/>
<dbReference type="AlphaFoldDB" id="A0A7J6V7Y8"/>
<sequence length="772" mass="87543">MGKKKQNKNVHQSKAAEASNPPTNNESVSFSTILDDCKRADNVFQKGNHVKALKIAKEVCDNYKNSSLVHLMHASICMKAASQNNDQGFKRKQFNNAMASAEESLRISPNSLESSYFYIRLLFESDSYRRVIEEGQKALAVQNPIDPAEDRWEQQKTDIPSLEARIANIKKYIRLYVDECSRVLENKSEDQISENEKAEIRKNLQIKRKLAIVDTRQVSEEAKLVQNQDRQSMENKNANLTLEERRKKIQADVDAARTKQAVQPNSESQPHEDDKGKNLKHVGKREEKVVISEAIGFAKIHSTWKFWKCCSCDEKFSESTLHFRHVVEKHIETLSKELQLVSPSAVSSEWQSMIRNGQWKPVDASAAYLLLRQLNDKDRHTGESHKKSTPEPSADECNGQDCKGEPCWPIAQDPNREKLLDQTRTTLSCLLKKGGLAADHVEKIHLNLGKLVNFLSARNGGSKTETDKILERYTRHSSILKRDTNERIILSGDSILVDEHSLCGKSTSEVYVDVNASATSVSEMGPPSTDDILRWMFTCPSSKEELKVWSDGEILRKDQENKLHQFLHKNGCTLKTQCMKKRNQLNYKEALEAIWDLLVKELVERKFGTNYAPRSFESILQKKLEELIEGQNGISKIMVDVVQNVLNKPRSIDFRCEPALTAVAADDWGLGTFEEGDLRIHSSLDNADTCIKEEIKSCSKKIDLKLVESDSLMMHTLQERANLLNKVNPFASGDYETILVPLVKPYILAKMDQLSDKKMAEKAKGAKEENVA</sequence>
<keyword evidence="2 5" id="KW-0378">Hydrolase</keyword>
<evidence type="ECO:0000313" key="5">
    <source>
        <dbReference type="EMBL" id="KAF5181229.1"/>
    </source>
</evidence>
<reference evidence="5 6" key="1">
    <citation type="submission" date="2020-06" db="EMBL/GenBank/DDBJ databases">
        <title>Transcriptomic and genomic resources for Thalictrum thalictroides and T. hernandezii: Facilitating candidate gene discovery in an emerging model plant lineage.</title>
        <authorList>
            <person name="Arias T."/>
            <person name="Riano-Pachon D.M."/>
            <person name="Di Stilio V.S."/>
        </authorList>
    </citation>
    <scope>NUCLEOTIDE SEQUENCE [LARGE SCALE GENOMIC DNA]</scope>
    <source>
        <strain evidence="6">cv. WT478/WT964</strain>
        <tissue evidence="5">Leaves</tissue>
    </source>
</reference>
<dbReference type="InterPro" id="IPR013087">
    <property type="entry name" value="Znf_C2H2_type"/>
</dbReference>
<dbReference type="InterPro" id="IPR006865">
    <property type="entry name" value="DUF629"/>
</dbReference>
<keyword evidence="6" id="KW-1185">Reference proteome</keyword>
<feature type="compositionally biased region" description="Basic and acidic residues" evidence="3">
    <location>
        <begin position="379"/>
        <end position="389"/>
    </location>
</feature>
<evidence type="ECO:0000256" key="2">
    <source>
        <dbReference type="ARBA" id="ARBA00022801"/>
    </source>
</evidence>
<comment type="caution">
    <text evidence="5">The sequence shown here is derived from an EMBL/GenBank/DDBJ whole genome shotgun (WGS) entry which is preliminary data.</text>
</comment>
<dbReference type="PANTHER" id="PTHR22975">
    <property type="entry name" value="UBIQUITIN SPECIFIC PROTEINASE"/>
    <property type="match status" value="1"/>
</dbReference>
<dbReference type="Pfam" id="PF04780">
    <property type="entry name" value="DUF629"/>
    <property type="match status" value="2"/>
</dbReference>
<evidence type="ECO:0000256" key="3">
    <source>
        <dbReference type="SAM" id="MobiDB-lite"/>
    </source>
</evidence>
<proteinExistence type="predicted"/>
<feature type="region of interest" description="Disordered" evidence="3">
    <location>
        <begin position="379"/>
        <end position="399"/>
    </location>
</feature>
<evidence type="ECO:0000256" key="1">
    <source>
        <dbReference type="ARBA" id="ARBA00022786"/>
    </source>
</evidence>
<gene>
    <name evidence="5" type="ORF">FRX31_029185</name>
</gene>
<evidence type="ECO:0000313" key="6">
    <source>
        <dbReference type="Proteomes" id="UP000554482"/>
    </source>
</evidence>
<dbReference type="EMBL" id="JABWDY010036437">
    <property type="protein sequence ID" value="KAF5181229.1"/>
    <property type="molecule type" value="Genomic_DNA"/>
</dbReference>
<keyword evidence="1" id="KW-0833">Ubl conjugation pathway</keyword>
<dbReference type="InterPro" id="IPR006866">
    <property type="entry name" value="DUF627_N"/>
</dbReference>